<sequence>MAANPALTTETRSSFEIKMIQAGQAGADRRVVYECNFSVDTAISREFMQYLRGHMREIVCLEEGALFDRATLCIAEAESGNDASKTLLVARYRALSRFHLQQYFDSEGDRLRTDMSSKFGGRFTVERRILVIDCVIE</sequence>
<dbReference type="Pfam" id="PF14114">
    <property type="entry name" value="DUF4286"/>
    <property type="match status" value="1"/>
</dbReference>
<dbReference type="AlphaFoldDB" id="A0A2V0PBQ2"/>
<dbReference type="Proteomes" id="UP000247498">
    <property type="component" value="Unassembled WGS sequence"/>
</dbReference>
<comment type="caution">
    <text evidence="1">The sequence shown here is derived from an EMBL/GenBank/DDBJ whole genome shotgun (WGS) entry which is preliminary data.</text>
</comment>
<dbReference type="OrthoDB" id="526838at2759"/>
<dbReference type="InParanoid" id="A0A2V0PBQ2"/>
<gene>
    <name evidence="1" type="ORF">Rsub_08341</name>
</gene>
<evidence type="ECO:0000313" key="1">
    <source>
        <dbReference type="EMBL" id="GBF95310.1"/>
    </source>
</evidence>
<proteinExistence type="predicted"/>
<accession>A0A2V0PBQ2</accession>
<evidence type="ECO:0000313" key="2">
    <source>
        <dbReference type="Proteomes" id="UP000247498"/>
    </source>
</evidence>
<organism evidence="1 2">
    <name type="scientific">Raphidocelis subcapitata</name>
    <dbReference type="NCBI Taxonomy" id="307507"/>
    <lineage>
        <taxon>Eukaryota</taxon>
        <taxon>Viridiplantae</taxon>
        <taxon>Chlorophyta</taxon>
        <taxon>core chlorophytes</taxon>
        <taxon>Chlorophyceae</taxon>
        <taxon>CS clade</taxon>
        <taxon>Sphaeropleales</taxon>
        <taxon>Selenastraceae</taxon>
        <taxon>Raphidocelis</taxon>
    </lineage>
</organism>
<keyword evidence="2" id="KW-1185">Reference proteome</keyword>
<dbReference type="EMBL" id="BDRX01000062">
    <property type="protein sequence ID" value="GBF95310.1"/>
    <property type="molecule type" value="Genomic_DNA"/>
</dbReference>
<protein>
    <submittedName>
        <fullName evidence="1">Uncharacterized protein</fullName>
    </submittedName>
</protein>
<dbReference type="InterPro" id="IPR025563">
    <property type="entry name" value="DUF4286"/>
</dbReference>
<reference evidence="1 2" key="1">
    <citation type="journal article" date="2018" name="Sci. Rep.">
        <title>Raphidocelis subcapitata (=Pseudokirchneriella subcapitata) provides an insight into genome evolution and environmental adaptations in the Sphaeropleales.</title>
        <authorList>
            <person name="Suzuki S."/>
            <person name="Yamaguchi H."/>
            <person name="Nakajima N."/>
            <person name="Kawachi M."/>
        </authorList>
    </citation>
    <scope>NUCLEOTIDE SEQUENCE [LARGE SCALE GENOMIC DNA]</scope>
    <source>
        <strain evidence="1 2">NIES-35</strain>
    </source>
</reference>
<name>A0A2V0PBQ2_9CHLO</name>